<keyword evidence="3" id="KW-1185">Reference proteome</keyword>
<dbReference type="Pfam" id="PF00059">
    <property type="entry name" value="Lectin_C"/>
    <property type="match status" value="1"/>
</dbReference>
<evidence type="ECO:0000259" key="1">
    <source>
        <dbReference type="PROSITE" id="PS50041"/>
    </source>
</evidence>
<dbReference type="Gene3D" id="3.40.50.410">
    <property type="entry name" value="von Willebrand factor, type A domain"/>
    <property type="match status" value="1"/>
</dbReference>
<dbReference type="AlphaFoldDB" id="A0A0N4V1E0"/>
<dbReference type="PROSITE" id="PS50041">
    <property type="entry name" value="C_TYPE_LECTIN_2"/>
    <property type="match status" value="1"/>
</dbReference>
<sequence>MVYSRIAIISAGAKATVVANLTRSSSELHKLIYQTNFCKADLFNFTDAVQLAERIFADDRTRSNVPKVVVLFSSRTITCLPTSRCYILRSAKNYEDTYGCSLVAKMSRTYGVTFIGLSVGNHGLNMDFVRGCSLIPFDGFHSYSRIYRTLCYELIVANALKNFKNSKDFSVNCNCETKSLSQLSFGGSDVCSRRNLCVESRNLRLSFDDAAEHCRSRGFSLAIPTDKHTSSFIEGQITSRNKAEEYWIGLRKHGDKLYYLTSYKVLSEVGSLQTDWCPDANIKNDGCVYRRRCQARSGYGWDVGPCGPLTPLRHFACETTACSTIKYCDDQPGREYCRKGESDALRC</sequence>
<organism evidence="4">
    <name type="scientific">Enterobius vermicularis</name>
    <name type="common">Human pinworm</name>
    <dbReference type="NCBI Taxonomy" id="51028"/>
    <lineage>
        <taxon>Eukaryota</taxon>
        <taxon>Metazoa</taxon>
        <taxon>Ecdysozoa</taxon>
        <taxon>Nematoda</taxon>
        <taxon>Chromadorea</taxon>
        <taxon>Rhabditida</taxon>
        <taxon>Spirurina</taxon>
        <taxon>Oxyuridomorpha</taxon>
        <taxon>Oxyuroidea</taxon>
        <taxon>Oxyuridae</taxon>
        <taxon>Enterobius</taxon>
    </lineage>
</organism>
<dbReference type="SUPFAM" id="SSF56436">
    <property type="entry name" value="C-type lectin-like"/>
    <property type="match status" value="1"/>
</dbReference>
<dbReference type="InterPro" id="IPR016187">
    <property type="entry name" value="CTDL_fold"/>
</dbReference>
<dbReference type="Proteomes" id="UP000274131">
    <property type="component" value="Unassembled WGS sequence"/>
</dbReference>
<dbReference type="OrthoDB" id="10059571at2759"/>
<accession>A0A0N4V1E0</accession>
<dbReference type="CDD" id="cd00037">
    <property type="entry name" value="CLECT"/>
    <property type="match status" value="1"/>
</dbReference>
<evidence type="ECO:0000313" key="3">
    <source>
        <dbReference type="Proteomes" id="UP000274131"/>
    </source>
</evidence>
<evidence type="ECO:0000313" key="2">
    <source>
        <dbReference type="EMBL" id="VDD88330.1"/>
    </source>
</evidence>
<dbReference type="InterPro" id="IPR001304">
    <property type="entry name" value="C-type_lectin-like"/>
</dbReference>
<dbReference type="Gene3D" id="3.10.100.10">
    <property type="entry name" value="Mannose-Binding Protein A, subunit A"/>
    <property type="match status" value="1"/>
</dbReference>
<feature type="domain" description="C-type lectin" evidence="1">
    <location>
        <begin position="193"/>
        <end position="306"/>
    </location>
</feature>
<evidence type="ECO:0000313" key="4">
    <source>
        <dbReference type="WBParaSite" id="EVEC_0000376501-mRNA-1"/>
    </source>
</evidence>
<reference evidence="4" key="1">
    <citation type="submission" date="2017-02" db="UniProtKB">
        <authorList>
            <consortium name="WormBaseParasite"/>
        </authorList>
    </citation>
    <scope>IDENTIFICATION</scope>
</reference>
<dbReference type="InterPro" id="IPR036465">
    <property type="entry name" value="vWFA_dom_sf"/>
</dbReference>
<dbReference type="PANTHER" id="PTHR31024">
    <property type="entry name" value="C-TYPE LECTIN"/>
    <property type="match status" value="1"/>
</dbReference>
<dbReference type="InterPro" id="IPR016186">
    <property type="entry name" value="C-type_lectin-like/link_sf"/>
</dbReference>
<dbReference type="EMBL" id="UXUI01007603">
    <property type="protein sequence ID" value="VDD88330.1"/>
    <property type="molecule type" value="Genomic_DNA"/>
</dbReference>
<reference evidence="2 3" key="2">
    <citation type="submission" date="2018-10" db="EMBL/GenBank/DDBJ databases">
        <authorList>
            <consortium name="Pathogen Informatics"/>
        </authorList>
    </citation>
    <scope>NUCLEOTIDE SEQUENCE [LARGE SCALE GENOMIC DNA]</scope>
</reference>
<protein>
    <submittedName>
        <fullName evidence="4">C-type lectin domain-containing protein</fullName>
    </submittedName>
</protein>
<dbReference type="WBParaSite" id="EVEC_0000376501-mRNA-1">
    <property type="protein sequence ID" value="EVEC_0000376501-mRNA-1"/>
    <property type="gene ID" value="EVEC_0000376501"/>
</dbReference>
<proteinExistence type="predicted"/>
<dbReference type="SUPFAM" id="SSF53300">
    <property type="entry name" value="vWA-like"/>
    <property type="match status" value="1"/>
</dbReference>
<dbReference type="PANTHER" id="PTHR31024:SF3">
    <property type="entry name" value="C-TYPE LECTIN-RELATED"/>
    <property type="match status" value="1"/>
</dbReference>
<gene>
    <name evidence="2" type="ORF">EVEC_LOCUS3473</name>
</gene>
<name>A0A0N4V1E0_ENTVE</name>